<feature type="non-terminal residue" evidence="2">
    <location>
        <position position="1"/>
    </location>
</feature>
<sequence>RRRPRPQDLLADLRRPRTHRPPRGRVLRLLHLQVRARGRDHVAGRVHQKGQRVGSVM</sequence>
<accession>A0ABR0IUH2</accession>
<feature type="region of interest" description="Disordered" evidence="1">
    <location>
        <begin position="1"/>
        <end position="22"/>
    </location>
</feature>
<protein>
    <submittedName>
        <fullName evidence="2">Uncharacterized protein</fullName>
    </submittedName>
</protein>
<evidence type="ECO:0000313" key="2">
    <source>
        <dbReference type="EMBL" id="KAK5046207.1"/>
    </source>
</evidence>
<evidence type="ECO:0000256" key="1">
    <source>
        <dbReference type="SAM" id="MobiDB-lite"/>
    </source>
</evidence>
<keyword evidence="3" id="KW-1185">Reference proteome</keyword>
<feature type="non-terminal residue" evidence="2">
    <location>
        <position position="57"/>
    </location>
</feature>
<name>A0ABR0IUH2_9PEZI</name>
<reference evidence="2 3" key="1">
    <citation type="submission" date="2023-08" db="EMBL/GenBank/DDBJ databases">
        <title>Black Yeasts Isolated from many extreme environments.</title>
        <authorList>
            <person name="Coleine C."/>
            <person name="Stajich J.E."/>
            <person name="Selbmann L."/>
        </authorList>
    </citation>
    <scope>NUCLEOTIDE SEQUENCE [LARGE SCALE GENOMIC DNA]</scope>
    <source>
        <strain evidence="2 3">CCFEE 536</strain>
    </source>
</reference>
<dbReference type="EMBL" id="JAVRRA010028085">
    <property type="protein sequence ID" value="KAK5046207.1"/>
    <property type="molecule type" value="Genomic_DNA"/>
</dbReference>
<evidence type="ECO:0000313" key="3">
    <source>
        <dbReference type="Proteomes" id="UP001357485"/>
    </source>
</evidence>
<proteinExistence type="predicted"/>
<dbReference type="Proteomes" id="UP001357485">
    <property type="component" value="Unassembled WGS sequence"/>
</dbReference>
<gene>
    <name evidence="2" type="ORF">LTR16_011307</name>
</gene>
<organism evidence="2 3">
    <name type="scientific">Cryomyces antarcticus</name>
    <dbReference type="NCBI Taxonomy" id="329879"/>
    <lineage>
        <taxon>Eukaryota</taxon>
        <taxon>Fungi</taxon>
        <taxon>Dikarya</taxon>
        <taxon>Ascomycota</taxon>
        <taxon>Pezizomycotina</taxon>
        <taxon>Dothideomycetes</taxon>
        <taxon>Dothideomycetes incertae sedis</taxon>
        <taxon>Cryomyces</taxon>
    </lineage>
</organism>
<comment type="caution">
    <text evidence="2">The sequence shown here is derived from an EMBL/GenBank/DDBJ whole genome shotgun (WGS) entry which is preliminary data.</text>
</comment>